<dbReference type="PANTHER" id="PTHR12400">
    <property type="entry name" value="INOSITOL POLYPHOSPHATE KINASE"/>
    <property type="match status" value="1"/>
</dbReference>
<dbReference type="GeneID" id="20373178"/>
<feature type="compositionally biased region" description="Polar residues" evidence="5">
    <location>
        <begin position="837"/>
        <end position="850"/>
    </location>
</feature>
<accession>R9ARK2</accession>
<comment type="similarity">
    <text evidence="1 4">Belongs to the inositol phosphokinase (IPK) family.</text>
</comment>
<feature type="compositionally biased region" description="Low complexity" evidence="5">
    <location>
        <begin position="262"/>
        <end position="272"/>
    </location>
</feature>
<dbReference type="PANTHER" id="PTHR12400:SF21">
    <property type="entry name" value="KINASE"/>
    <property type="match status" value="1"/>
</dbReference>
<feature type="compositionally biased region" description="Low complexity" evidence="5">
    <location>
        <begin position="97"/>
        <end position="107"/>
    </location>
</feature>
<gene>
    <name evidence="6" type="ORF">J056_000226</name>
</gene>
<protein>
    <recommendedName>
        <fullName evidence="4">Kinase</fullName>
        <ecNumber evidence="4">2.7.-.-</ecNumber>
    </recommendedName>
</protein>
<dbReference type="SUPFAM" id="SSF64356">
    <property type="entry name" value="SNARE-like"/>
    <property type="match status" value="1"/>
</dbReference>
<name>R9ARK2_WALI9</name>
<dbReference type="Gene3D" id="3.30.450.60">
    <property type="match status" value="1"/>
</dbReference>
<feature type="region of interest" description="Disordered" evidence="5">
    <location>
        <begin position="787"/>
        <end position="850"/>
    </location>
</feature>
<keyword evidence="2 4" id="KW-0808">Transferase</keyword>
<feature type="compositionally biased region" description="Basic and acidic residues" evidence="5">
    <location>
        <begin position="571"/>
        <end position="586"/>
    </location>
</feature>
<feature type="compositionally biased region" description="Low complexity" evidence="5">
    <location>
        <begin position="593"/>
        <end position="605"/>
    </location>
</feature>
<feature type="compositionally biased region" description="Basic residues" evidence="5">
    <location>
        <begin position="430"/>
        <end position="440"/>
    </location>
</feature>
<proteinExistence type="inferred from homology"/>
<feature type="compositionally biased region" description="Low complexity" evidence="5">
    <location>
        <begin position="1"/>
        <end position="25"/>
    </location>
</feature>
<dbReference type="OrthoDB" id="2573163at2759"/>
<feature type="compositionally biased region" description="Basic residues" evidence="5">
    <location>
        <begin position="492"/>
        <end position="505"/>
    </location>
</feature>
<reference evidence="7" key="1">
    <citation type="journal article" date="2013" name="BMC Genomics">
        <title>Genome and transcriptome sequencing of the halophilic fungus Wallemia ichthyophaga: haloadaptations present and absent.</title>
        <authorList>
            <person name="Zajc J."/>
            <person name="Liu Y."/>
            <person name="Dai W."/>
            <person name="Yang Z."/>
            <person name="Hu J."/>
            <person name="Gostincar C."/>
            <person name="Gunde-Cimerman N."/>
        </authorList>
    </citation>
    <scope>NUCLEOTIDE SEQUENCE [LARGE SCALE GENOMIC DNA]</scope>
    <source>
        <strain evidence="7">EXF-994 / CBS 113033</strain>
    </source>
</reference>
<dbReference type="GO" id="GO:0005737">
    <property type="term" value="C:cytoplasm"/>
    <property type="evidence" value="ECO:0007669"/>
    <property type="project" value="TreeGrafter"/>
</dbReference>
<feature type="compositionally biased region" description="Basic residues" evidence="5">
    <location>
        <begin position="55"/>
        <end position="68"/>
    </location>
</feature>
<dbReference type="InterPro" id="IPR011012">
    <property type="entry name" value="Longin-like_dom_sf"/>
</dbReference>
<dbReference type="GO" id="GO:0000824">
    <property type="term" value="F:inositol-1,4,5,6-tetrakisphosphate 3-kinase activity"/>
    <property type="evidence" value="ECO:0007669"/>
    <property type="project" value="TreeGrafter"/>
</dbReference>
<evidence type="ECO:0000313" key="6">
    <source>
        <dbReference type="EMBL" id="EOR04874.1"/>
    </source>
</evidence>
<dbReference type="HOGENOM" id="CLU_290542_0_0_1"/>
<dbReference type="InterPro" id="IPR005522">
    <property type="entry name" value="IPK"/>
</dbReference>
<feature type="compositionally biased region" description="Acidic residues" evidence="5">
    <location>
        <begin position="449"/>
        <end position="460"/>
    </location>
</feature>
<dbReference type="GO" id="GO:0046854">
    <property type="term" value="P:phosphatidylinositol phosphate biosynthetic process"/>
    <property type="evidence" value="ECO:0007669"/>
    <property type="project" value="TreeGrafter"/>
</dbReference>
<feature type="compositionally biased region" description="Basic residues" evidence="5">
    <location>
        <begin position="696"/>
        <end position="707"/>
    </location>
</feature>
<keyword evidence="3 4" id="KW-0418">Kinase</keyword>
<keyword evidence="7" id="KW-1185">Reference proteome</keyword>
<feature type="region of interest" description="Disordered" evidence="5">
    <location>
        <begin position="235"/>
        <end position="285"/>
    </location>
</feature>
<dbReference type="eggNOG" id="KOG1620">
    <property type="taxonomic scope" value="Eukaryota"/>
</dbReference>
<evidence type="ECO:0000256" key="1">
    <source>
        <dbReference type="ARBA" id="ARBA00007374"/>
    </source>
</evidence>
<feature type="region of interest" description="Disordered" evidence="5">
    <location>
        <begin position="429"/>
        <end position="509"/>
    </location>
</feature>
<feature type="compositionally biased region" description="Low complexity" evidence="5">
    <location>
        <begin position="750"/>
        <end position="761"/>
    </location>
</feature>
<dbReference type="SUPFAM" id="SSF56104">
    <property type="entry name" value="SAICAR synthase-like"/>
    <property type="match status" value="1"/>
</dbReference>
<evidence type="ECO:0000256" key="4">
    <source>
        <dbReference type="RuleBase" id="RU363090"/>
    </source>
</evidence>
<feature type="compositionally biased region" description="Basic and acidic residues" evidence="5">
    <location>
        <begin position="474"/>
        <end position="491"/>
    </location>
</feature>
<dbReference type="Proteomes" id="UP000014064">
    <property type="component" value="Unassembled WGS sequence"/>
</dbReference>
<evidence type="ECO:0000256" key="5">
    <source>
        <dbReference type="SAM" id="MobiDB-lite"/>
    </source>
</evidence>
<feature type="region of interest" description="Disordered" evidence="5">
    <location>
        <begin position="319"/>
        <end position="403"/>
    </location>
</feature>
<feature type="compositionally biased region" description="Low complexity" evidence="5">
    <location>
        <begin position="684"/>
        <end position="695"/>
    </location>
</feature>
<sequence>MSLVWKQDQQDQQKQQNEPQPQPHLHPLEHISNSASSTQTNLPQINTTAPPSLPIRRKSFKLNAKSRFRSPSEQQQQQPHSPKHSTTSYETDDFSSEESSFHSLSDSLASESSDYDYDINVKEEDDADSVLPSVPLKPFNNQVGGHHPIFRFSRRAVCKPLVRRENQFYESVERDHPQLLQYIPQYLGVLNVTFVKPSPPSSPEAVDRVDKLNKLSNLGSLGSLDNLDKLGKLEIDSDRDDDKNHDNRPALNRSHSSVPLIQQRRFSRSLQLQRHRTTSEDEIPQVKFERNTHLIPNWMLRRSGFRANKANEELAIMSEDEASPQTQQHRSSLHRKASLPTRSSASARLDGHTRNPTQSRSPSPSSSFTVTPIDTPSHAESQKPRKHSVHTLPKSQSDTYTYPFFGGRGATTVNRRLQEQVLREVFSSPRVHKRRRRTRKCPPERGGEGEEDDDEEDEDSDRLPRRVGSQPSSYREEAHMRSRSHSHDPHFHSHSHPHSSHRQRRVSVPGEMEQQLLLRLRSECAEECALKAKSFLTNRVDNDDDDSDEGEYNLNSNDNNNDDNDDDDDDNCYKDKEMDYHNDNYNDKGSCSGGSENSHTSNTSTEHSHEVSRSHSHLHSYPHPLPQADIPSGRSIRKRRSHFVVSVGEDAQRGRGDEGGEVDMFSMEGLEGGSKMQGQAKSLQSTQTRQTQTRPQTHHRSRSRSRSRSLNGGERALETSNVFSAGMGAGVGVGGMNVNVNTSVKVPSPQQYQQHQQLQQQKMRPSLNITSTQSSPIYHSAEILPKANGSGSVNTVNTGSIGSGSNRSNDGSVNTLEHAHSPHSQSQVKSKSNQQNPFSDQQNPQNPHNNSRLEQFLLMEDLTGRLKAPCVLDLKMGTRQYGVDATEEKKASQRKKAKKTTSHTLGLRLCGTQVYNVRKNEYTFQDKYYGRGVQVGNFTEALTAFLDNGEVVLVHHIPDILRKLYRLGRIISQLNGYRFYASSLLFLYDGDAGIQRGLQQSFARRENKAEEGKKRRKGEVNIKIIDFAHCTTGKDFLPPLGPGVGSELPGIKEGGYNAKVDVSTGLPYARYPAKHADEPDYGYLIGLNNLTKTFREIWRREGVGELKVTDEGIFERIFGDKEKDYQKKSSFIENLDMILLALDETIDGGIILETDSTAIANRVSRPKADTQDIQLNEQTLFRAFDMVKDRVSKIQL</sequence>
<feature type="compositionally biased region" description="Basic and acidic residues" evidence="5">
    <location>
        <begin position="235"/>
        <end position="248"/>
    </location>
</feature>
<dbReference type="GO" id="GO:0032958">
    <property type="term" value="P:inositol phosphate biosynthetic process"/>
    <property type="evidence" value="ECO:0007669"/>
    <property type="project" value="InterPro"/>
</dbReference>
<dbReference type="KEGG" id="wic:J056_000226"/>
<dbReference type="STRING" id="1299270.R9ARK2"/>
<dbReference type="EC" id="2.7.-.-" evidence="4"/>
<feature type="compositionally biased region" description="Acidic residues" evidence="5">
    <location>
        <begin position="560"/>
        <end position="570"/>
    </location>
</feature>
<feature type="compositionally biased region" description="Polar residues" evidence="5">
    <location>
        <begin position="31"/>
        <end position="50"/>
    </location>
</feature>
<dbReference type="Gene3D" id="3.30.470.160">
    <property type="entry name" value="Inositol polyphosphate kinase"/>
    <property type="match status" value="1"/>
</dbReference>
<evidence type="ECO:0000256" key="3">
    <source>
        <dbReference type="ARBA" id="ARBA00022777"/>
    </source>
</evidence>
<dbReference type="EMBL" id="KE007224">
    <property type="protein sequence ID" value="EOR04874.1"/>
    <property type="molecule type" value="Genomic_DNA"/>
</dbReference>
<feature type="compositionally biased region" description="Acidic residues" evidence="5">
    <location>
        <begin position="542"/>
        <end position="551"/>
    </location>
</feature>
<feature type="region of interest" description="Disordered" evidence="5">
    <location>
        <begin position="1"/>
        <end position="107"/>
    </location>
</feature>
<dbReference type="RefSeq" id="XP_009265899.1">
    <property type="nucleotide sequence ID" value="XM_009267624.1"/>
</dbReference>
<feature type="region of interest" description="Disordered" evidence="5">
    <location>
        <begin position="747"/>
        <end position="773"/>
    </location>
</feature>
<organism evidence="6 7">
    <name type="scientific">Wallemia ichthyophaga (strain EXF-994 / CBS 113033)</name>
    <dbReference type="NCBI Taxonomy" id="1299270"/>
    <lineage>
        <taxon>Eukaryota</taxon>
        <taxon>Fungi</taxon>
        <taxon>Dikarya</taxon>
        <taxon>Basidiomycota</taxon>
        <taxon>Wallemiomycotina</taxon>
        <taxon>Wallemiomycetes</taxon>
        <taxon>Wallemiales</taxon>
        <taxon>Wallemiaceae</taxon>
        <taxon>Wallemia</taxon>
    </lineage>
</organism>
<feature type="compositionally biased region" description="Low complexity" evidence="5">
    <location>
        <begin position="354"/>
        <end position="372"/>
    </location>
</feature>
<dbReference type="AlphaFoldDB" id="R9ARK2"/>
<dbReference type="Pfam" id="PF03770">
    <property type="entry name" value="IPK"/>
    <property type="match status" value="1"/>
</dbReference>
<feature type="compositionally biased region" description="Low complexity" evidence="5">
    <location>
        <begin position="824"/>
        <end position="836"/>
    </location>
</feature>
<feature type="region of interest" description="Disordered" evidence="5">
    <location>
        <begin position="539"/>
        <end position="717"/>
    </location>
</feature>
<feature type="compositionally biased region" description="Polar residues" evidence="5">
    <location>
        <begin position="789"/>
        <end position="815"/>
    </location>
</feature>
<dbReference type="GO" id="GO:0008440">
    <property type="term" value="F:inositol-1,4,5-trisphosphate 3-kinase activity"/>
    <property type="evidence" value="ECO:0007669"/>
    <property type="project" value="TreeGrafter"/>
</dbReference>
<evidence type="ECO:0000313" key="7">
    <source>
        <dbReference type="Proteomes" id="UP000014064"/>
    </source>
</evidence>
<dbReference type="GO" id="GO:0005634">
    <property type="term" value="C:nucleus"/>
    <property type="evidence" value="ECO:0007669"/>
    <property type="project" value="TreeGrafter"/>
</dbReference>
<dbReference type="InterPro" id="IPR038286">
    <property type="entry name" value="IPK_sf"/>
</dbReference>
<evidence type="ECO:0000256" key="2">
    <source>
        <dbReference type="ARBA" id="ARBA00022679"/>
    </source>
</evidence>